<sequence length="465" mass="52823">MQYVVKSNSPKNFRASKPLPAEFIASSSSNAGPGPSEIEDPKEVGKGGTQRYEIPKNIEEMIKNDIVPPVLKMPLSPDTYADYFAALLYAEDFYCEKWSDYLLEDVVLKLREKKSPGLQDQSDKKKSKKGSNSKTQKNYPFVAFEINKVNQRRPFLLSRDHVHLRPVGKGIDFEPFHGVLFRVERGTILAEFKDDFYNQHKPSKRYDVSFSFNRVCLKRAHRAVSAAASPLLSKILFPNITSLPTQGGKVSPMDQILNHKLAPIPYLIVYKGLPPSFTVTSLIKNIVLKIYESCKESRILICAPKNSICDDFVRLIMEKVCESDIFRANAAFREKEEVPDDIMPACIFRRECFTCPPLDELQHFRIITSTFVSTFRLYNAGLKAGHFSHIFLLDASSAIEPETIVALVDLVSEETVVVVTGSVQDRPKWVRSDIGRNHGLKESFFERLRMSEPYWSDNPLLITDI</sequence>
<keyword evidence="6" id="KW-0067">ATP-binding</keyword>
<evidence type="ECO:0000256" key="2">
    <source>
        <dbReference type="ARBA" id="ARBA00022490"/>
    </source>
</evidence>
<dbReference type="Pfam" id="PF21634">
    <property type="entry name" value="MOV-10_beta-barrel"/>
    <property type="match status" value="1"/>
</dbReference>
<keyword evidence="4" id="KW-0378">Hydrolase</keyword>
<evidence type="ECO:0000256" key="5">
    <source>
        <dbReference type="ARBA" id="ARBA00022806"/>
    </source>
</evidence>
<name>A0A833VE51_9POAL</name>
<protein>
    <submittedName>
        <fullName evidence="9">Putative RNA helicase SDE3</fullName>
    </submittedName>
</protein>
<feature type="domain" description="Helicase MOV-10-like beta-barrel" evidence="8">
    <location>
        <begin position="134"/>
        <end position="210"/>
    </location>
</feature>
<feature type="compositionally biased region" description="Low complexity" evidence="7">
    <location>
        <begin position="25"/>
        <end position="36"/>
    </location>
</feature>
<dbReference type="Proteomes" id="UP000623129">
    <property type="component" value="Unassembled WGS sequence"/>
</dbReference>
<dbReference type="GO" id="GO:0016787">
    <property type="term" value="F:hydrolase activity"/>
    <property type="evidence" value="ECO:0007669"/>
    <property type="project" value="UniProtKB-KW"/>
</dbReference>
<dbReference type="GO" id="GO:0005737">
    <property type="term" value="C:cytoplasm"/>
    <property type="evidence" value="ECO:0007669"/>
    <property type="project" value="UniProtKB-SubCell"/>
</dbReference>
<evidence type="ECO:0000259" key="8">
    <source>
        <dbReference type="Pfam" id="PF21634"/>
    </source>
</evidence>
<dbReference type="PANTHER" id="PTHR45418">
    <property type="entry name" value="CANCER/TESTIS ANTIGEN 55"/>
    <property type="match status" value="1"/>
</dbReference>
<dbReference type="PANTHER" id="PTHR45418:SF1">
    <property type="entry name" value="CANCER_TESTIS ANTIGEN 55"/>
    <property type="match status" value="1"/>
</dbReference>
<dbReference type="OrthoDB" id="6513042at2759"/>
<evidence type="ECO:0000313" key="9">
    <source>
        <dbReference type="EMBL" id="KAF3322320.1"/>
    </source>
</evidence>
<keyword evidence="2" id="KW-0963">Cytoplasm</keyword>
<dbReference type="InterPro" id="IPR049080">
    <property type="entry name" value="MOV-10-like_beta-barrel"/>
</dbReference>
<evidence type="ECO:0000256" key="1">
    <source>
        <dbReference type="ARBA" id="ARBA00004496"/>
    </source>
</evidence>
<keyword evidence="5 9" id="KW-0347">Helicase</keyword>
<reference evidence="9" key="1">
    <citation type="submission" date="2020-01" db="EMBL/GenBank/DDBJ databases">
        <title>Genome sequence of Kobresia littledalei, the first chromosome-level genome in the family Cyperaceae.</title>
        <authorList>
            <person name="Qu G."/>
        </authorList>
    </citation>
    <scope>NUCLEOTIDE SEQUENCE</scope>
    <source>
        <strain evidence="9">C.B.Clarke</strain>
        <tissue evidence="9">Leaf</tissue>
    </source>
</reference>
<keyword evidence="10" id="KW-1185">Reference proteome</keyword>
<comment type="subcellular location">
    <subcellularLocation>
        <location evidence="1">Cytoplasm</location>
    </subcellularLocation>
</comment>
<keyword evidence="3" id="KW-0547">Nucleotide-binding</keyword>
<evidence type="ECO:0000256" key="4">
    <source>
        <dbReference type="ARBA" id="ARBA00022801"/>
    </source>
</evidence>
<dbReference type="Gene3D" id="3.40.50.300">
    <property type="entry name" value="P-loop containing nucleotide triphosphate hydrolases"/>
    <property type="match status" value="1"/>
</dbReference>
<dbReference type="EMBL" id="SWLB01000025">
    <property type="protein sequence ID" value="KAF3322320.1"/>
    <property type="molecule type" value="Genomic_DNA"/>
</dbReference>
<evidence type="ECO:0000256" key="7">
    <source>
        <dbReference type="SAM" id="MobiDB-lite"/>
    </source>
</evidence>
<comment type="caution">
    <text evidence="9">The sequence shown here is derived from an EMBL/GenBank/DDBJ whole genome shotgun (WGS) entry which is preliminary data.</text>
</comment>
<gene>
    <name evidence="9" type="ORF">FCM35_KLT13461</name>
</gene>
<dbReference type="AlphaFoldDB" id="A0A833VE51"/>
<feature type="region of interest" description="Disordered" evidence="7">
    <location>
        <begin position="24"/>
        <end position="49"/>
    </location>
</feature>
<evidence type="ECO:0000256" key="3">
    <source>
        <dbReference type="ARBA" id="ARBA00022741"/>
    </source>
</evidence>
<organism evidence="9 10">
    <name type="scientific">Carex littledalei</name>
    <dbReference type="NCBI Taxonomy" id="544730"/>
    <lineage>
        <taxon>Eukaryota</taxon>
        <taxon>Viridiplantae</taxon>
        <taxon>Streptophyta</taxon>
        <taxon>Embryophyta</taxon>
        <taxon>Tracheophyta</taxon>
        <taxon>Spermatophyta</taxon>
        <taxon>Magnoliopsida</taxon>
        <taxon>Liliopsida</taxon>
        <taxon>Poales</taxon>
        <taxon>Cyperaceae</taxon>
        <taxon>Cyperoideae</taxon>
        <taxon>Cariceae</taxon>
        <taxon>Carex</taxon>
        <taxon>Carex subgen. Euthyceras</taxon>
    </lineage>
</organism>
<dbReference type="GO" id="GO:0004386">
    <property type="term" value="F:helicase activity"/>
    <property type="evidence" value="ECO:0007669"/>
    <property type="project" value="UniProtKB-KW"/>
</dbReference>
<feature type="region of interest" description="Disordered" evidence="7">
    <location>
        <begin position="115"/>
        <end position="135"/>
    </location>
</feature>
<evidence type="ECO:0000256" key="6">
    <source>
        <dbReference type="ARBA" id="ARBA00022840"/>
    </source>
</evidence>
<dbReference type="GO" id="GO:0005524">
    <property type="term" value="F:ATP binding"/>
    <property type="evidence" value="ECO:0007669"/>
    <property type="project" value="UniProtKB-KW"/>
</dbReference>
<accession>A0A833VE51</accession>
<evidence type="ECO:0000313" key="10">
    <source>
        <dbReference type="Proteomes" id="UP000623129"/>
    </source>
</evidence>
<proteinExistence type="predicted"/>
<dbReference type="InterPro" id="IPR027417">
    <property type="entry name" value="P-loop_NTPase"/>
</dbReference>